<keyword evidence="2" id="KW-1185">Reference proteome</keyword>
<reference evidence="1 2" key="1">
    <citation type="submission" date="2011-02" db="EMBL/GenBank/DDBJ databases">
        <title>The Genome Sequence of Sphaeroforma arctica JP610.</title>
        <authorList>
            <consortium name="The Broad Institute Genome Sequencing Platform"/>
            <person name="Russ C."/>
            <person name="Cuomo C."/>
            <person name="Young S.K."/>
            <person name="Zeng Q."/>
            <person name="Gargeya S."/>
            <person name="Alvarado L."/>
            <person name="Berlin A."/>
            <person name="Chapman S.B."/>
            <person name="Chen Z."/>
            <person name="Freedman E."/>
            <person name="Gellesch M."/>
            <person name="Goldberg J."/>
            <person name="Griggs A."/>
            <person name="Gujja S."/>
            <person name="Heilman E."/>
            <person name="Heiman D."/>
            <person name="Howarth C."/>
            <person name="Mehta T."/>
            <person name="Neiman D."/>
            <person name="Pearson M."/>
            <person name="Roberts A."/>
            <person name="Saif S."/>
            <person name="Shea T."/>
            <person name="Shenoy N."/>
            <person name="Sisk P."/>
            <person name="Stolte C."/>
            <person name="Sykes S."/>
            <person name="White J."/>
            <person name="Yandava C."/>
            <person name="Burger G."/>
            <person name="Gray M.W."/>
            <person name="Holland P.W.H."/>
            <person name="King N."/>
            <person name="Lang F.B.F."/>
            <person name="Roger A.J."/>
            <person name="Ruiz-Trillo I."/>
            <person name="Haas B."/>
            <person name="Nusbaum C."/>
            <person name="Birren B."/>
        </authorList>
    </citation>
    <scope>NUCLEOTIDE SEQUENCE [LARGE SCALE GENOMIC DNA]</scope>
    <source>
        <strain evidence="1 2">JP610</strain>
    </source>
</reference>
<dbReference type="GeneID" id="25911336"/>
<accession>A0A0L0FIV5</accession>
<protein>
    <submittedName>
        <fullName evidence="1">Uncharacterized protein</fullName>
    </submittedName>
</protein>
<dbReference type="AlphaFoldDB" id="A0A0L0FIV5"/>
<name>A0A0L0FIV5_9EUKA</name>
<dbReference type="RefSeq" id="XP_014150582.1">
    <property type="nucleotide sequence ID" value="XM_014295107.1"/>
</dbReference>
<evidence type="ECO:0000313" key="1">
    <source>
        <dbReference type="EMBL" id="KNC76680.1"/>
    </source>
</evidence>
<dbReference type="Proteomes" id="UP000054560">
    <property type="component" value="Unassembled WGS sequence"/>
</dbReference>
<evidence type="ECO:0000313" key="2">
    <source>
        <dbReference type="Proteomes" id="UP000054560"/>
    </source>
</evidence>
<proteinExistence type="predicted"/>
<sequence length="203" mass="22365">MRAEVSFRCDGISRTGSDAVKAAIASHLQQCAGEAVMSLVEDITHHMIELSTRMATAHAQQQVLAHGQADDAPRMLYKRCTFLCDHMLSGRQHKKESKVRDVCEGLGLTGALFYGKPSVVIVEGSESEIEQFVREAGRQGKAMKKRKTQSLVVGNADRRYQKFVLVQAIGKTDTLDTGTLKEHLEDLGIGAKFKHIIGVEELQ</sequence>
<dbReference type="EMBL" id="KQ243004">
    <property type="protein sequence ID" value="KNC76680.1"/>
    <property type="molecule type" value="Genomic_DNA"/>
</dbReference>
<organism evidence="1 2">
    <name type="scientific">Sphaeroforma arctica JP610</name>
    <dbReference type="NCBI Taxonomy" id="667725"/>
    <lineage>
        <taxon>Eukaryota</taxon>
        <taxon>Ichthyosporea</taxon>
        <taxon>Ichthyophonida</taxon>
        <taxon>Sphaeroforma</taxon>
    </lineage>
</organism>
<gene>
    <name evidence="1" type="ORF">SARC_10832</name>
</gene>